<dbReference type="InterPro" id="IPR036259">
    <property type="entry name" value="MFS_trans_sf"/>
</dbReference>
<dbReference type="SUPFAM" id="SSF103473">
    <property type="entry name" value="MFS general substrate transporter"/>
    <property type="match status" value="1"/>
</dbReference>
<sequence length="499" mass="53901">MEYVNFLLNSETVGKQGWSVLLWGKNGIRFLTFTGGVMLHATNVYIVVTILPSLMSEMSGEFYYSWVATVFIIASLLGTSLATKILGKTGPRKAYIISGLIFTVGTFICGIASTMPLFLIGRFVQGFGSGSLLSLSYSMIRIVFNPSVWSYALSTISGMWGISTLLGPAIGGISIYYGVWRASFWSIGALAVIFSLIAFQVLPKENKNDIVTSPLPLTQLFILSLSLLIISVGGAMDTTVIKISGLVIGFGLLFALAKIESFTLHPMLPRNSFSFSSEFFSVYALILIMTIVVYSVELYFPLFLQELHGQSPLIAGYIASLMSLGWTCGSLFSAGVSTKKVRRLIIYSPILSLLGISILLWLIPTETSTSEHIFIICSSLLAIGISAGIAWPHLLKRILQCANDEDALRASESLTSVQLFSAALSAALAGTITNLAGLFNPGGIVGMVLAAKTLLAALIGLLFYFGIPFALRVSYSISRNPTGQSKSRINRKKTFPPNK</sequence>
<dbReference type="InterPro" id="IPR011701">
    <property type="entry name" value="MFS"/>
</dbReference>
<keyword evidence="3 6" id="KW-1133">Transmembrane helix</keyword>
<feature type="transmembrane region" description="Helical" evidence="6">
    <location>
        <begin position="156"/>
        <end position="177"/>
    </location>
</feature>
<feature type="transmembrane region" description="Helical" evidence="6">
    <location>
        <begin position="214"/>
        <end position="234"/>
    </location>
</feature>
<name>A0ABP9MY60_9HYPH</name>
<feature type="transmembrane region" description="Helical" evidence="6">
    <location>
        <begin position="94"/>
        <end position="120"/>
    </location>
</feature>
<gene>
    <name evidence="8" type="ORF">GCM10023260_15410</name>
</gene>
<feature type="domain" description="Major facilitator superfamily (MFS) profile" evidence="7">
    <location>
        <begin position="29"/>
        <end position="468"/>
    </location>
</feature>
<feature type="transmembrane region" description="Helical" evidence="6">
    <location>
        <begin position="373"/>
        <end position="395"/>
    </location>
</feature>
<feature type="transmembrane region" description="Helical" evidence="6">
    <location>
        <begin position="280"/>
        <end position="302"/>
    </location>
</feature>
<comment type="caution">
    <text evidence="8">The sequence shown here is derived from an EMBL/GenBank/DDBJ whole genome shotgun (WGS) entry which is preliminary data.</text>
</comment>
<evidence type="ECO:0000313" key="8">
    <source>
        <dbReference type="EMBL" id="GAA5102948.1"/>
    </source>
</evidence>
<keyword evidence="2 6" id="KW-0812">Transmembrane</keyword>
<evidence type="ECO:0000259" key="7">
    <source>
        <dbReference type="PROSITE" id="PS50850"/>
    </source>
</evidence>
<dbReference type="Gene3D" id="1.20.1250.20">
    <property type="entry name" value="MFS general substrate transporter like domains"/>
    <property type="match status" value="2"/>
</dbReference>
<feature type="transmembrane region" description="Helical" evidence="6">
    <location>
        <begin position="444"/>
        <end position="471"/>
    </location>
</feature>
<reference evidence="9" key="1">
    <citation type="journal article" date="2019" name="Int. J. Syst. Evol. Microbiol.">
        <title>The Global Catalogue of Microorganisms (GCM) 10K type strain sequencing project: providing services to taxonomists for standard genome sequencing and annotation.</title>
        <authorList>
            <consortium name="The Broad Institute Genomics Platform"/>
            <consortium name="The Broad Institute Genome Sequencing Center for Infectious Disease"/>
            <person name="Wu L."/>
            <person name="Ma J."/>
        </authorList>
    </citation>
    <scope>NUCLEOTIDE SEQUENCE [LARGE SCALE GENOMIC DNA]</scope>
    <source>
        <strain evidence="9">JCM 17706</strain>
    </source>
</reference>
<dbReference type="PANTHER" id="PTHR23501">
    <property type="entry name" value="MAJOR FACILITATOR SUPERFAMILY"/>
    <property type="match status" value="1"/>
</dbReference>
<feature type="transmembrane region" description="Helical" evidence="6">
    <location>
        <begin position="314"/>
        <end position="332"/>
    </location>
</feature>
<feature type="transmembrane region" description="Helical" evidence="6">
    <location>
        <begin position="344"/>
        <end position="361"/>
    </location>
</feature>
<evidence type="ECO:0000256" key="4">
    <source>
        <dbReference type="ARBA" id="ARBA00023136"/>
    </source>
</evidence>
<evidence type="ECO:0000256" key="5">
    <source>
        <dbReference type="SAM" id="MobiDB-lite"/>
    </source>
</evidence>
<keyword evidence="9" id="KW-1185">Reference proteome</keyword>
<comment type="subcellular location">
    <subcellularLocation>
        <location evidence="1">Membrane</location>
        <topology evidence="1">Multi-pass membrane protein</topology>
    </subcellularLocation>
</comment>
<feature type="transmembrane region" description="Helical" evidence="6">
    <location>
        <begin position="416"/>
        <end position="438"/>
    </location>
</feature>
<feature type="transmembrane region" description="Helical" evidence="6">
    <location>
        <begin position="30"/>
        <end position="51"/>
    </location>
</feature>
<feature type="region of interest" description="Disordered" evidence="5">
    <location>
        <begin position="479"/>
        <end position="499"/>
    </location>
</feature>
<evidence type="ECO:0000256" key="3">
    <source>
        <dbReference type="ARBA" id="ARBA00022989"/>
    </source>
</evidence>
<feature type="transmembrane region" description="Helical" evidence="6">
    <location>
        <begin position="240"/>
        <end position="259"/>
    </location>
</feature>
<dbReference type="PANTHER" id="PTHR23501:SF154">
    <property type="entry name" value="MULTIDRUG-EFFLUX TRANSPORTER RV1634-RELATED"/>
    <property type="match status" value="1"/>
</dbReference>
<proteinExistence type="predicted"/>
<dbReference type="InterPro" id="IPR020846">
    <property type="entry name" value="MFS_dom"/>
</dbReference>
<dbReference type="Pfam" id="PF07690">
    <property type="entry name" value="MFS_1"/>
    <property type="match status" value="1"/>
</dbReference>
<feature type="transmembrane region" description="Helical" evidence="6">
    <location>
        <begin position="63"/>
        <end position="82"/>
    </location>
</feature>
<evidence type="ECO:0000256" key="6">
    <source>
        <dbReference type="SAM" id="Phobius"/>
    </source>
</evidence>
<feature type="transmembrane region" description="Helical" evidence="6">
    <location>
        <begin position="183"/>
        <end position="202"/>
    </location>
</feature>
<feature type="transmembrane region" description="Helical" evidence="6">
    <location>
        <begin position="126"/>
        <end position="144"/>
    </location>
</feature>
<dbReference type="Proteomes" id="UP001501525">
    <property type="component" value="Unassembled WGS sequence"/>
</dbReference>
<dbReference type="EMBL" id="BAABIY010000097">
    <property type="protein sequence ID" value="GAA5102948.1"/>
    <property type="molecule type" value="Genomic_DNA"/>
</dbReference>
<evidence type="ECO:0000256" key="2">
    <source>
        <dbReference type="ARBA" id="ARBA00022692"/>
    </source>
</evidence>
<protein>
    <submittedName>
        <fullName evidence="8">MFS transporter</fullName>
    </submittedName>
</protein>
<feature type="compositionally biased region" description="Basic residues" evidence="5">
    <location>
        <begin position="488"/>
        <end position="499"/>
    </location>
</feature>
<organism evidence="8 9">
    <name type="scientific">Bartonella acomydis</name>
    <dbReference type="NCBI Taxonomy" id="686234"/>
    <lineage>
        <taxon>Bacteria</taxon>
        <taxon>Pseudomonadati</taxon>
        <taxon>Pseudomonadota</taxon>
        <taxon>Alphaproteobacteria</taxon>
        <taxon>Hyphomicrobiales</taxon>
        <taxon>Bartonellaceae</taxon>
        <taxon>Bartonella</taxon>
    </lineage>
</organism>
<accession>A0ABP9MY60</accession>
<evidence type="ECO:0000313" key="9">
    <source>
        <dbReference type="Proteomes" id="UP001501525"/>
    </source>
</evidence>
<evidence type="ECO:0000256" key="1">
    <source>
        <dbReference type="ARBA" id="ARBA00004141"/>
    </source>
</evidence>
<dbReference type="PROSITE" id="PS50850">
    <property type="entry name" value="MFS"/>
    <property type="match status" value="1"/>
</dbReference>
<keyword evidence="4 6" id="KW-0472">Membrane</keyword>